<evidence type="ECO:0008006" key="2">
    <source>
        <dbReference type="Google" id="ProtNLM"/>
    </source>
</evidence>
<dbReference type="AlphaFoldDB" id="A0A382ZQ61"/>
<name>A0A382ZQ61_9ZZZZ</name>
<sequence length="41" mass="4543">MKVHLVDGTYELFRSYFALPPIPSPDGREVGAVRGIIQSLL</sequence>
<feature type="non-terminal residue" evidence="1">
    <location>
        <position position="41"/>
    </location>
</feature>
<protein>
    <recommendedName>
        <fullName evidence="2">5'-3' exonuclease alpha-helical arch N-terminal domain-containing protein</fullName>
    </recommendedName>
</protein>
<reference evidence="1" key="1">
    <citation type="submission" date="2018-05" db="EMBL/GenBank/DDBJ databases">
        <authorList>
            <person name="Lanie J.A."/>
            <person name="Ng W.-L."/>
            <person name="Kazmierczak K.M."/>
            <person name="Andrzejewski T.M."/>
            <person name="Davidsen T.M."/>
            <person name="Wayne K.J."/>
            <person name="Tettelin H."/>
            <person name="Glass J.I."/>
            <person name="Rusch D."/>
            <person name="Podicherti R."/>
            <person name="Tsui H.-C.T."/>
            <person name="Winkler M.E."/>
        </authorList>
    </citation>
    <scope>NUCLEOTIDE SEQUENCE</scope>
</reference>
<dbReference type="EMBL" id="UINC01185801">
    <property type="protein sequence ID" value="SVD97687.1"/>
    <property type="molecule type" value="Genomic_DNA"/>
</dbReference>
<organism evidence="1">
    <name type="scientific">marine metagenome</name>
    <dbReference type="NCBI Taxonomy" id="408172"/>
    <lineage>
        <taxon>unclassified sequences</taxon>
        <taxon>metagenomes</taxon>
        <taxon>ecological metagenomes</taxon>
    </lineage>
</organism>
<evidence type="ECO:0000313" key="1">
    <source>
        <dbReference type="EMBL" id="SVD97687.1"/>
    </source>
</evidence>
<dbReference type="SUPFAM" id="SSF88723">
    <property type="entry name" value="PIN domain-like"/>
    <property type="match status" value="1"/>
</dbReference>
<accession>A0A382ZQ61</accession>
<proteinExistence type="predicted"/>
<dbReference type="Gene3D" id="3.40.50.1010">
    <property type="entry name" value="5'-nuclease"/>
    <property type="match status" value="1"/>
</dbReference>
<dbReference type="InterPro" id="IPR029060">
    <property type="entry name" value="PIN-like_dom_sf"/>
</dbReference>
<gene>
    <name evidence="1" type="ORF">METZ01_LOCUS450541</name>
</gene>